<dbReference type="SUPFAM" id="SSF50978">
    <property type="entry name" value="WD40 repeat-like"/>
    <property type="match status" value="1"/>
</dbReference>
<dbReference type="GO" id="GO:0016787">
    <property type="term" value="F:hydrolase activity"/>
    <property type="evidence" value="ECO:0007669"/>
    <property type="project" value="InterPro"/>
</dbReference>
<dbReference type="SUPFAM" id="SSF53474">
    <property type="entry name" value="alpha/beta-Hydrolases"/>
    <property type="match status" value="1"/>
</dbReference>
<dbReference type="AlphaFoldDB" id="R4XA22"/>
<evidence type="ECO:0000256" key="7">
    <source>
        <dbReference type="SAM" id="MobiDB-lite"/>
    </source>
</evidence>
<proteinExistence type="predicted"/>
<feature type="domain" description="Dienelactone hydrolase" evidence="8">
    <location>
        <begin position="849"/>
        <end position="1051"/>
    </location>
</feature>
<dbReference type="eggNOG" id="KOG3043">
    <property type="taxonomic scope" value="Eukaryota"/>
</dbReference>
<dbReference type="PROSITE" id="PS50082">
    <property type="entry name" value="WD_REPEATS_2"/>
    <property type="match status" value="2"/>
</dbReference>
<dbReference type="GO" id="GO:1904263">
    <property type="term" value="P:positive regulation of TORC1 signaling"/>
    <property type="evidence" value="ECO:0007669"/>
    <property type="project" value="TreeGrafter"/>
</dbReference>
<protein>
    <submittedName>
        <fullName evidence="9">Uncharacterized WD repeat-containing protein C4F8.11</fullName>
    </submittedName>
</protein>
<dbReference type="GO" id="GO:0008270">
    <property type="term" value="F:zinc ion binding"/>
    <property type="evidence" value="ECO:0007669"/>
    <property type="project" value="UniProtKB-KW"/>
</dbReference>
<dbReference type="GO" id="GO:0061700">
    <property type="term" value="C:GATOR2 complex"/>
    <property type="evidence" value="ECO:0007669"/>
    <property type="project" value="TreeGrafter"/>
</dbReference>
<dbReference type="PROSITE" id="PS50294">
    <property type="entry name" value="WD_REPEATS_REGION"/>
    <property type="match status" value="2"/>
</dbReference>
<evidence type="ECO:0000259" key="8">
    <source>
        <dbReference type="Pfam" id="PF01738"/>
    </source>
</evidence>
<feature type="region of interest" description="Disordered" evidence="7">
    <location>
        <begin position="1"/>
        <end position="41"/>
    </location>
</feature>
<keyword evidence="4" id="KW-0863">Zinc-finger</keyword>
<comment type="caution">
    <text evidence="9">The sequence shown here is derived from an EMBL/GenBank/DDBJ whole genome shotgun (WGS) entry which is preliminary data.</text>
</comment>
<evidence type="ECO:0000256" key="3">
    <source>
        <dbReference type="ARBA" id="ARBA00022737"/>
    </source>
</evidence>
<evidence type="ECO:0000313" key="9">
    <source>
        <dbReference type="EMBL" id="CCG82372.1"/>
    </source>
</evidence>
<feature type="region of interest" description="Disordered" evidence="7">
    <location>
        <begin position="392"/>
        <end position="423"/>
    </location>
</feature>
<dbReference type="InterPro" id="IPR036322">
    <property type="entry name" value="WD40_repeat_dom_sf"/>
</dbReference>
<feature type="region of interest" description="Disordered" evidence="7">
    <location>
        <begin position="574"/>
        <end position="613"/>
    </location>
</feature>
<dbReference type="PANTHER" id="PTHR46200:SF1">
    <property type="entry name" value="GATOR COMPLEX PROTEIN WDR24"/>
    <property type="match status" value="1"/>
</dbReference>
<dbReference type="SMART" id="SM00320">
    <property type="entry name" value="WD40"/>
    <property type="match status" value="6"/>
</dbReference>
<dbReference type="InterPro" id="IPR019775">
    <property type="entry name" value="WD40_repeat_CS"/>
</dbReference>
<evidence type="ECO:0000256" key="5">
    <source>
        <dbReference type="ARBA" id="ARBA00022833"/>
    </source>
</evidence>
<organism evidence="9 10">
    <name type="scientific">Taphrina deformans (strain PYCC 5710 / ATCC 11124 / CBS 356.35 / IMI 108563 / JCM 9778 / NBRC 8474)</name>
    <name type="common">Peach leaf curl fungus</name>
    <name type="synonym">Lalaria deformans</name>
    <dbReference type="NCBI Taxonomy" id="1097556"/>
    <lineage>
        <taxon>Eukaryota</taxon>
        <taxon>Fungi</taxon>
        <taxon>Dikarya</taxon>
        <taxon>Ascomycota</taxon>
        <taxon>Taphrinomycotina</taxon>
        <taxon>Taphrinomycetes</taxon>
        <taxon>Taphrinales</taxon>
        <taxon>Taphrinaceae</taxon>
        <taxon>Taphrina</taxon>
    </lineage>
</organism>
<sequence>MNDKTVKQPSTFSKYTKGLLSRPQTGVANEPRTEPQTCQPKSRNLCYHAESSISAIATSPDLRRVVIAGREVLKILSLEPYEIVEKYNLRASHRTNLSYSSNDVKWGIGATSGIVATATSNGSIVVWDLEYASSKKVDRVINGHNRAVNRLDFNPGNGSWLLSASQDGSMKLWDLRDRDGSARFVLHGKAEAVRDVSFNSTNALELAAVYDNGTLQKWDLRNPKIYEKKLNAHHGLALALDWHTDGKHLATGGRDKIIKVWDLSSDMRRPVRYLQTMAPVARVAWRPGSSATNCELASCALSMDNTISLWDLTRPYIASRTFANHTAAPTGILWKNSDTLLSCSKDQSFRQHSVRLAPAPIDSVSHYAFGWNTVDDIAICLGDRQLDKARMHASHQRIDSQDSSSPDLVRDTHKSRKEHRSGSLMEVLNPRASTFSPTQSFAIIFSEDDNAKLFRHLATEYVINSEHSIRACARNALTAHQARRPEASKAWKLIKLGLEHLERAHRRGPRQRKPSLNQSLTMSRLGDSLIRRDIERLRSTPQMADSGLTTMRGSPAISFIMPKYVDNVPPLSLTASSDTVQPRAGVNSSLHTPMSREYRGTRKPSAESPLHRPIDMILPSPAMFAEAIAADSNLETGTGTDPALVSQRPSRAQTDATSSPVLPQQYPPHGPRSNETASPRPNTSMSNSREFSKLASFDVLEEMTVGMERAREELQGTVSRILRHYQDQGDVQMCSSICLVLRDHVSASERRVDEWLYCYIDLLRRHKLFSTASEVINNTSSEFIRAQAEGDIVMHTSCSRCKKAVPLTSTLHHLSTAHNLSSGPLHDGEPRGIESVMNGVNCYMIGRRNDDSVVIVFPDLFGFRFTNTRLICDELADCGFLVIMPDLFAGDTLDFSLPSASAGFADWCKSHNKATTAPICARILDYVEDNIRPRLGIASVGYCFGGRYSALANASGRVRCSVISCPSFLEHDEVAGIQTPTLWLCADTDRTFSQEEKDAAQKSLSTKYFESQFVTYPTTEHGFCTRYHPNKKGAAAASRDALRRTIGFLKDSLYD</sequence>
<dbReference type="OrthoDB" id="60955at2759"/>
<dbReference type="GO" id="GO:0005829">
    <property type="term" value="C:cytosol"/>
    <property type="evidence" value="ECO:0007669"/>
    <property type="project" value="TreeGrafter"/>
</dbReference>
<keyword evidence="2" id="KW-0479">Metal-binding</keyword>
<evidence type="ECO:0000256" key="1">
    <source>
        <dbReference type="ARBA" id="ARBA00022574"/>
    </source>
</evidence>
<keyword evidence="5" id="KW-0862">Zinc</keyword>
<dbReference type="PANTHER" id="PTHR46200">
    <property type="entry name" value="GATOR COMPLEX PROTEIN WDR24"/>
    <property type="match status" value="1"/>
</dbReference>
<dbReference type="eggNOG" id="KOG0269">
    <property type="taxonomic scope" value="Eukaryota"/>
</dbReference>
<evidence type="ECO:0000256" key="2">
    <source>
        <dbReference type="ARBA" id="ARBA00022723"/>
    </source>
</evidence>
<dbReference type="PROSITE" id="PS00678">
    <property type="entry name" value="WD_REPEATS_1"/>
    <property type="match status" value="2"/>
</dbReference>
<dbReference type="InterPro" id="IPR029058">
    <property type="entry name" value="AB_hydrolase_fold"/>
</dbReference>
<dbReference type="VEuPathDB" id="FungiDB:TAPDE_002319"/>
<gene>
    <name evidence="9" type="ORF">TAPDE_002319</name>
</gene>
<feature type="compositionally biased region" description="Polar residues" evidence="7">
    <location>
        <begin position="647"/>
        <end position="662"/>
    </location>
</feature>
<dbReference type="GO" id="GO:0016239">
    <property type="term" value="P:positive regulation of macroautophagy"/>
    <property type="evidence" value="ECO:0007669"/>
    <property type="project" value="TreeGrafter"/>
</dbReference>
<keyword evidence="3" id="KW-0677">Repeat</keyword>
<dbReference type="Gene3D" id="2.130.10.10">
    <property type="entry name" value="YVTN repeat-like/Quinoprotein amine dehydrogenase"/>
    <property type="match status" value="2"/>
</dbReference>
<dbReference type="InterPro" id="IPR002925">
    <property type="entry name" value="Dienelactn_hydro"/>
</dbReference>
<dbReference type="EMBL" id="CAHR02000082">
    <property type="protein sequence ID" value="CCG82372.1"/>
    <property type="molecule type" value="Genomic_DNA"/>
</dbReference>
<dbReference type="InterPro" id="IPR037590">
    <property type="entry name" value="WDR24"/>
</dbReference>
<dbReference type="InterPro" id="IPR001680">
    <property type="entry name" value="WD40_rpt"/>
</dbReference>
<feature type="repeat" description="WD" evidence="6">
    <location>
        <begin position="230"/>
        <end position="265"/>
    </location>
</feature>
<dbReference type="Pfam" id="PF00400">
    <property type="entry name" value="WD40"/>
    <property type="match status" value="2"/>
</dbReference>
<feature type="region of interest" description="Disordered" evidence="7">
    <location>
        <begin position="634"/>
        <end position="689"/>
    </location>
</feature>
<keyword evidence="10" id="KW-1185">Reference proteome</keyword>
<evidence type="ECO:0000256" key="6">
    <source>
        <dbReference type="PROSITE-ProRule" id="PRU00221"/>
    </source>
</evidence>
<evidence type="ECO:0000313" key="10">
    <source>
        <dbReference type="Proteomes" id="UP000013776"/>
    </source>
</evidence>
<dbReference type="PRINTS" id="PR00320">
    <property type="entry name" value="GPROTEINBRPT"/>
</dbReference>
<dbReference type="GO" id="GO:0005774">
    <property type="term" value="C:vacuolar membrane"/>
    <property type="evidence" value="ECO:0007669"/>
    <property type="project" value="TreeGrafter"/>
</dbReference>
<dbReference type="Gene3D" id="3.40.50.1820">
    <property type="entry name" value="alpha/beta hydrolase"/>
    <property type="match status" value="1"/>
</dbReference>
<dbReference type="InterPro" id="IPR020472">
    <property type="entry name" value="WD40_PAC1"/>
</dbReference>
<feature type="compositionally biased region" description="Polar residues" evidence="7">
    <location>
        <begin position="673"/>
        <end position="689"/>
    </location>
</feature>
<feature type="repeat" description="WD" evidence="6">
    <location>
        <begin position="141"/>
        <end position="183"/>
    </location>
</feature>
<name>R4XA22_TAPDE</name>
<evidence type="ECO:0000256" key="4">
    <source>
        <dbReference type="ARBA" id="ARBA00022771"/>
    </source>
</evidence>
<reference evidence="9 10" key="1">
    <citation type="journal article" date="2013" name="MBio">
        <title>Genome sequencing of the plant pathogen Taphrina deformans, the causal agent of peach leaf curl.</title>
        <authorList>
            <person name="Cisse O.H."/>
            <person name="Almeida J.M.G.C.F."/>
            <person name="Fonseca A."/>
            <person name="Kumar A.A."/>
            <person name="Salojaervi J."/>
            <person name="Overmyer K."/>
            <person name="Hauser P.M."/>
            <person name="Pagni M."/>
        </authorList>
    </citation>
    <scope>NUCLEOTIDE SEQUENCE [LARGE SCALE GENOMIC DNA]</scope>
    <source>
        <strain evidence="10">PYCC 5710 / ATCC 11124 / CBS 356.35 / IMI 108563 / JCM 9778 / NBRC 8474</strain>
    </source>
</reference>
<dbReference type="Pfam" id="PF01738">
    <property type="entry name" value="DLH"/>
    <property type="match status" value="1"/>
</dbReference>
<feature type="compositionally biased region" description="Polar residues" evidence="7">
    <location>
        <begin position="574"/>
        <end position="592"/>
    </location>
</feature>
<dbReference type="Proteomes" id="UP000013776">
    <property type="component" value="Unassembled WGS sequence"/>
</dbReference>
<dbReference type="InterPro" id="IPR015943">
    <property type="entry name" value="WD40/YVTN_repeat-like_dom_sf"/>
</dbReference>
<accession>R4XA22</accession>
<dbReference type="STRING" id="1097556.R4XA22"/>
<keyword evidence="1 6" id="KW-0853">WD repeat</keyword>